<dbReference type="PANTHER" id="PTHR47592">
    <property type="entry name" value="PBF68 PROTEIN"/>
    <property type="match status" value="1"/>
</dbReference>
<name>A0AAQ3NFZ3_VIGMU</name>
<protein>
    <recommendedName>
        <fullName evidence="1">Retrovirus-related Pol polyprotein from transposon TNT 1-94-like beta-barrel domain-containing protein</fullName>
    </recommendedName>
</protein>
<proteinExistence type="predicted"/>
<evidence type="ECO:0000313" key="3">
    <source>
        <dbReference type="Proteomes" id="UP001374535"/>
    </source>
</evidence>
<keyword evidence="3" id="KW-1185">Reference proteome</keyword>
<dbReference type="AlphaFoldDB" id="A0AAQ3NFZ3"/>
<evidence type="ECO:0000313" key="2">
    <source>
        <dbReference type="EMBL" id="WVZ08301.1"/>
    </source>
</evidence>
<organism evidence="2 3">
    <name type="scientific">Vigna mungo</name>
    <name type="common">Black gram</name>
    <name type="synonym">Phaseolus mungo</name>
    <dbReference type="NCBI Taxonomy" id="3915"/>
    <lineage>
        <taxon>Eukaryota</taxon>
        <taxon>Viridiplantae</taxon>
        <taxon>Streptophyta</taxon>
        <taxon>Embryophyta</taxon>
        <taxon>Tracheophyta</taxon>
        <taxon>Spermatophyta</taxon>
        <taxon>Magnoliopsida</taxon>
        <taxon>eudicotyledons</taxon>
        <taxon>Gunneridae</taxon>
        <taxon>Pentapetalae</taxon>
        <taxon>rosids</taxon>
        <taxon>fabids</taxon>
        <taxon>Fabales</taxon>
        <taxon>Fabaceae</taxon>
        <taxon>Papilionoideae</taxon>
        <taxon>50 kb inversion clade</taxon>
        <taxon>NPAAA clade</taxon>
        <taxon>indigoferoid/millettioid clade</taxon>
        <taxon>Phaseoleae</taxon>
        <taxon>Vigna</taxon>
    </lineage>
</organism>
<accession>A0AAQ3NFZ3</accession>
<dbReference type="InterPro" id="IPR054722">
    <property type="entry name" value="PolX-like_BBD"/>
</dbReference>
<evidence type="ECO:0000259" key="1">
    <source>
        <dbReference type="Pfam" id="PF22936"/>
    </source>
</evidence>
<reference evidence="2 3" key="1">
    <citation type="journal article" date="2023" name="Life. Sci Alliance">
        <title>Evolutionary insights into 3D genome organization and epigenetic landscape of Vigna mungo.</title>
        <authorList>
            <person name="Junaid A."/>
            <person name="Singh B."/>
            <person name="Bhatia S."/>
        </authorList>
    </citation>
    <scope>NUCLEOTIDE SEQUENCE [LARGE SCALE GENOMIC DNA]</scope>
    <source>
        <strain evidence="2">Urdbean</strain>
    </source>
</reference>
<feature type="domain" description="Retrovirus-related Pol polyprotein from transposon TNT 1-94-like beta-barrel" evidence="1">
    <location>
        <begin position="46"/>
        <end position="126"/>
    </location>
</feature>
<gene>
    <name evidence="2" type="ORF">V8G54_021647</name>
</gene>
<dbReference type="Proteomes" id="UP001374535">
    <property type="component" value="Chromosome 6"/>
</dbReference>
<sequence>MQSSVYFASRKNNNKKKPDDDQSTNATIDEIENALLCSLDSSIDSWTMDLGASFHTTPFLELLSNCVSVKFGKVYLADEKSLDIVGRGDVNIKTSNGSMWTLNNVRHIPALNRNFISIGQLDDEGYYTTFGDGHWTIMKGNLVVARGKKKDLFT</sequence>
<dbReference type="Pfam" id="PF22936">
    <property type="entry name" value="Pol_BBD"/>
    <property type="match status" value="1"/>
</dbReference>
<dbReference type="PANTHER" id="PTHR47592:SF27">
    <property type="entry name" value="OS08G0421700 PROTEIN"/>
    <property type="match status" value="1"/>
</dbReference>
<dbReference type="EMBL" id="CP144695">
    <property type="protein sequence ID" value="WVZ08301.1"/>
    <property type="molecule type" value="Genomic_DNA"/>
</dbReference>